<name>A0A0R2NUD1_9LACO</name>
<evidence type="ECO:0008006" key="3">
    <source>
        <dbReference type="Google" id="ProtNLM"/>
    </source>
</evidence>
<reference evidence="1 2" key="1">
    <citation type="journal article" date="2015" name="Genome Announc.">
        <title>Expanding the biotechnology potential of lactobacilli through comparative genomics of 213 strains and associated genera.</title>
        <authorList>
            <person name="Sun Z."/>
            <person name="Harris H.M."/>
            <person name="McCann A."/>
            <person name="Guo C."/>
            <person name="Argimon S."/>
            <person name="Zhang W."/>
            <person name="Yang X."/>
            <person name="Jeffery I.B."/>
            <person name="Cooney J.C."/>
            <person name="Kagawa T.F."/>
            <person name="Liu W."/>
            <person name="Song Y."/>
            <person name="Salvetti E."/>
            <person name="Wrobel A."/>
            <person name="Rasinkangas P."/>
            <person name="Parkhill J."/>
            <person name="Rea M.C."/>
            <person name="O'Sullivan O."/>
            <person name="Ritari J."/>
            <person name="Douillard F.P."/>
            <person name="Paul Ross R."/>
            <person name="Yang R."/>
            <person name="Briner A.E."/>
            <person name="Felis G.E."/>
            <person name="de Vos W.M."/>
            <person name="Barrangou R."/>
            <person name="Klaenhammer T.R."/>
            <person name="Caufield P.W."/>
            <person name="Cui Y."/>
            <person name="Zhang H."/>
            <person name="O'Toole P.W."/>
        </authorList>
    </citation>
    <scope>NUCLEOTIDE SEQUENCE [LARGE SCALE GENOMIC DNA]</scope>
    <source>
        <strain evidence="1 2">DSM 21115</strain>
    </source>
</reference>
<dbReference type="AlphaFoldDB" id="A0A0R2NUD1"/>
<gene>
    <name evidence="1" type="ORF">DY78_GL000918</name>
</gene>
<keyword evidence="2" id="KW-1185">Reference proteome</keyword>
<dbReference type="Pfam" id="PF16069">
    <property type="entry name" value="DUF4811"/>
    <property type="match status" value="1"/>
</dbReference>
<dbReference type="EMBL" id="AYGX02000011">
    <property type="protein sequence ID" value="KRO29311.1"/>
    <property type="molecule type" value="Genomic_DNA"/>
</dbReference>
<dbReference type="Proteomes" id="UP000050920">
    <property type="component" value="Unassembled WGS sequence"/>
</dbReference>
<evidence type="ECO:0000313" key="1">
    <source>
        <dbReference type="EMBL" id="KRO29311.1"/>
    </source>
</evidence>
<comment type="caution">
    <text evidence="1">The sequence shown here is derived from an EMBL/GenBank/DDBJ whole genome shotgun (WGS) entry which is preliminary data.</text>
</comment>
<proteinExistence type="predicted"/>
<dbReference type="RefSeq" id="WP_024626445.1">
    <property type="nucleotide sequence ID" value="NZ_AYGX02000011.1"/>
</dbReference>
<accession>A0A0R2NUD1</accession>
<protein>
    <recommendedName>
        <fullName evidence="3">DUF4811 domain-containing protein</fullName>
    </recommendedName>
</protein>
<dbReference type="InterPro" id="IPR032083">
    <property type="entry name" value="DUF4811"/>
</dbReference>
<organism evidence="1 2">
    <name type="scientific">Lactiplantibacillus fabifermentans DSM 21115</name>
    <dbReference type="NCBI Taxonomy" id="1413187"/>
    <lineage>
        <taxon>Bacteria</taxon>
        <taxon>Bacillati</taxon>
        <taxon>Bacillota</taxon>
        <taxon>Bacilli</taxon>
        <taxon>Lactobacillales</taxon>
        <taxon>Lactobacillaceae</taxon>
        <taxon>Lactiplantibacillus</taxon>
    </lineage>
</organism>
<sequence length="225" mass="25318">MLIVMMVVAAILAGWLLITKRHGWGSLFLVVMLICQGLLILDAQQHFGTTIKTVTTTAKIDPITSAKGNHVLVTEQLKKGKTVYTAYATRKPSNQKVQLVLNRQKRVRVTYHAKRVAQVTSNRVYHYTSTAAQWLFSGVTNDGQLQRQTVTYQLNKHWHVLTKKQLTKLGNMLKQKSVKTAMKTAVTKQVAAEIKANPKLAKQQKALVNQAERRYISHLMTSVAK</sequence>
<evidence type="ECO:0000313" key="2">
    <source>
        <dbReference type="Proteomes" id="UP000050920"/>
    </source>
</evidence>